<evidence type="ECO:0000313" key="3">
    <source>
        <dbReference type="Proteomes" id="UP000012138"/>
    </source>
</evidence>
<evidence type="ECO:0000313" key="1">
    <source>
        <dbReference type="EMBL" id="EMO89723.1"/>
    </source>
</evidence>
<dbReference type="EMBL" id="AKXB02000039">
    <property type="protein sequence ID" value="EMO90516.1"/>
    <property type="molecule type" value="Genomic_DNA"/>
</dbReference>
<dbReference type="RefSeq" id="WP_004443961.1">
    <property type="nucleotide sequence ID" value="NZ_AKXB02000039.1"/>
</dbReference>
<organism evidence="1 3">
    <name type="scientific">Leptospira noguchii str. 2001034031</name>
    <dbReference type="NCBI Taxonomy" id="1193053"/>
    <lineage>
        <taxon>Bacteria</taxon>
        <taxon>Pseudomonadati</taxon>
        <taxon>Spirochaetota</taxon>
        <taxon>Spirochaetia</taxon>
        <taxon>Leptospirales</taxon>
        <taxon>Leptospiraceae</taxon>
        <taxon>Leptospira</taxon>
    </lineage>
</organism>
<sequence>MKNFELFESQNRIKKIENLGDPLKNLQELVDFEIFREELESMSRSGTEKGAVPLRSCDDVKI</sequence>
<dbReference type="AlphaFoldDB" id="M6YTM3"/>
<reference evidence="1 3" key="1">
    <citation type="submission" date="2013-01" db="EMBL/GenBank/DDBJ databases">
        <authorList>
            <person name="Harkins D.M."/>
            <person name="Durkin A.S."/>
            <person name="Brinkac L.M."/>
            <person name="Haft D.H."/>
            <person name="Selengut J.D."/>
            <person name="Sanka R."/>
            <person name="DePew J."/>
            <person name="Purushe J."/>
            <person name="Whelen A.C."/>
            <person name="Vinetz J.M."/>
            <person name="Sutton G.G."/>
            <person name="Nierman W.C."/>
            <person name="Fouts D.E."/>
        </authorList>
    </citation>
    <scope>NUCLEOTIDE SEQUENCE [LARGE SCALE GENOMIC DNA]</scope>
    <source>
        <strain evidence="1 3">2001034031</strain>
    </source>
</reference>
<dbReference type="EMBL" id="AKXB02000086">
    <property type="protein sequence ID" value="EMO89723.1"/>
    <property type="molecule type" value="Genomic_DNA"/>
</dbReference>
<gene>
    <name evidence="1" type="ORF">LEP1GSC024_1239</name>
    <name evidence="2" type="ORF">LEP1GSC024_1844</name>
</gene>
<dbReference type="Proteomes" id="UP000012138">
    <property type="component" value="Unassembled WGS sequence"/>
</dbReference>
<comment type="caution">
    <text evidence="1">The sequence shown here is derived from an EMBL/GenBank/DDBJ whole genome shotgun (WGS) entry which is preliminary data.</text>
</comment>
<feature type="non-terminal residue" evidence="1">
    <location>
        <position position="62"/>
    </location>
</feature>
<accession>M6YTM3</accession>
<protein>
    <submittedName>
        <fullName evidence="1">Uncharacterized protein</fullName>
    </submittedName>
</protein>
<name>M6YTM3_9LEPT</name>
<evidence type="ECO:0000313" key="2">
    <source>
        <dbReference type="EMBL" id="EMO90516.1"/>
    </source>
</evidence>
<proteinExistence type="predicted"/>